<proteinExistence type="predicted"/>
<dbReference type="AlphaFoldDB" id="A0A1A6GBE6"/>
<dbReference type="EMBL" id="LZPO01099512">
    <property type="protein sequence ID" value="OBS63556.1"/>
    <property type="molecule type" value="Genomic_DNA"/>
</dbReference>
<sequence>DYNCRVEYTITFDRTVVSTTLLRTKPLPHRILCVIMKKHKNKQQKTKFEEKSEHLEHGSMIENSAECSSLLNSAETLTDSVTDVMKVSEATRKCC</sequence>
<feature type="non-terminal residue" evidence="1">
    <location>
        <position position="95"/>
    </location>
</feature>
<feature type="non-terminal residue" evidence="1">
    <location>
        <position position="1"/>
    </location>
</feature>
<gene>
    <name evidence="1" type="ORF">A6R68_07964</name>
</gene>
<protein>
    <submittedName>
        <fullName evidence="1">Uncharacterized protein</fullName>
    </submittedName>
</protein>
<comment type="caution">
    <text evidence="1">The sequence shown here is derived from an EMBL/GenBank/DDBJ whole genome shotgun (WGS) entry which is preliminary data.</text>
</comment>
<dbReference type="Proteomes" id="UP000092124">
    <property type="component" value="Unassembled WGS sequence"/>
</dbReference>
<keyword evidence="2" id="KW-1185">Reference proteome</keyword>
<accession>A0A1A6GBE6</accession>
<organism evidence="1 2">
    <name type="scientific">Neotoma lepida</name>
    <name type="common">Desert woodrat</name>
    <dbReference type="NCBI Taxonomy" id="56216"/>
    <lineage>
        <taxon>Eukaryota</taxon>
        <taxon>Metazoa</taxon>
        <taxon>Chordata</taxon>
        <taxon>Craniata</taxon>
        <taxon>Vertebrata</taxon>
        <taxon>Euteleostomi</taxon>
        <taxon>Mammalia</taxon>
        <taxon>Eutheria</taxon>
        <taxon>Euarchontoglires</taxon>
        <taxon>Glires</taxon>
        <taxon>Rodentia</taxon>
        <taxon>Myomorpha</taxon>
        <taxon>Muroidea</taxon>
        <taxon>Cricetidae</taxon>
        <taxon>Neotominae</taxon>
        <taxon>Neotoma</taxon>
    </lineage>
</organism>
<evidence type="ECO:0000313" key="2">
    <source>
        <dbReference type="Proteomes" id="UP000092124"/>
    </source>
</evidence>
<reference evidence="1 2" key="1">
    <citation type="submission" date="2016-06" db="EMBL/GenBank/DDBJ databases">
        <title>The Draft Genome Sequence and Annotation of the Desert Woodrat Neotoma lepida.</title>
        <authorList>
            <person name="Campbell M."/>
            <person name="Oakeson K.F."/>
            <person name="Yandell M."/>
            <person name="Halpert J.R."/>
            <person name="Dearing D."/>
        </authorList>
    </citation>
    <scope>NUCLEOTIDE SEQUENCE [LARGE SCALE GENOMIC DNA]</scope>
    <source>
        <strain evidence="1">417</strain>
        <tissue evidence="1">Liver</tissue>
    </source>
</reference>
<name>A0A1A6GBE6_NEOLE</name>
<evidence type="ECO:0000313" key="1">
    <source>
        <dbReference type="EMBL" id="OBS63556.1"/>
    </source>
</evidence>